<comment type="subcellular location">
    <subcellularLocation>
        <location evidence="1">Membrane</location>
        <topology evidence="1">Multi-pass membrane protein</topology>
    </subcellularLocation>
</comment>
<keyword evidence="10 14" id="KW-0472">Membrane</keyword>
<dbReference type="PANTHER" id="PTHR11003:SF352">
    <property type="entry name" value="BCDNA.GH04802-RELATED"/>
    <property type="match status" value="1"/>
</dbReference>
<evidence type="ECO:0000256" key="6">
    <source>
        <dbReference type="ARBA" id="ARBA00022826"/>
    </source>
</evidence>
<dbReference type="FunCoup" id="A0A6J0CDC2">
    <property type="interactions" value="11"/>
</dbReference>
<dbReference type="Gene3D" id="1.10.287.70">
    <property type="match status" value="1"/>
</dbReference>
<evidence type="ECO:0000256" key="4">
    <source>
        <dbReference type="ARBA" id="ARBA00022538"/>
    </source>
</evidence>
<evidence type="ECO:0000256" key="14">
    <source>
        <dbReference type="SAM" id="Phobius"/>
    </source>
</evidence>
<dbReference type="GO" id="GO:0005886">
    <property type="term" value="C:plasma membrane"/>
    <property type="evidence" value="ECO:0007669"/>
    <property type="project" value="TreeGrafter"/>
</dbReference>
<dbReference type="GO" id="GO:0030322">
    <property type="term" value="P:stabilization of membrane potential"/>
    <property type="evidence" value="ECO:0007669"/>
    <property type="project" value="TreeGrafter"/>
</dbReference>
<dbReference type="GO" id="GO:0015271">
    <property type="term" value="F:outward rectifier potassium channel activity"/>
    <property type="evidence" value="ECO:0007669"/>
    <property type="project" value="TreeGrafter"/>
</dbReference>
<evidence type="ECO:0000256" key="7">
    <source>
        <dbReference type="ARBA" id="ARBA00022958"/>
    </source>
</evidence>
<evidence type="ECO:0000256" key="13">
    <source>
        <dbReference type="SAM" id="MobiDB-lite"/>
    </source>
</evidence>
<name>A0A6J0CDC2_NEOLC</name>
<protein>
    <submittedName>
        <fullName evidence="17">Potassium channel subfamily K member 16</fullName>
    </submittedName>
</protein>
<feature type="transmembrane region" description="Helical" evidence="14">
    <location>
        <begin position="155"/>
        <end position="173"/>
    </location>
</feature>
<dbReference type="InParanoid" id="A0A6J0CDC2"/>
<evidence type="ECO:0000256" key="9">
    <source>
        <dbReference type="ARBA" id="ARBA00023065"/>
    </source>
</evidence>
<keyword evidence="3 12" id="KW-0813">Transport</keyword>
<keyword evidence="11 12" id="KW-0407">Ion channel</keyword>
<evidence type="ECO:0000256" key="5">
    <source>
        <dbReference type="ARBA" id="ARBA00022692"/>
    </source>
</evidence>
<keyword evidence="5 12" id="KW-0812">Transmembrane</keyword>
<organism evidence="17">
    <name type="scientific">Neodiprion lecontei</name>
    <name type="common">Redheaded pine sawfly</name>
    <dbReference type="NCBI Taxonomy" id="441921"/>
    <lineage>
        <taxon>Eukaryota</taxon>
        <taxon>Metazoa</taxon>
        <taxon>Ecdysozoa</taxon>
        <taxon>Arthropoda</taxon>
        <taxon>Hexapoda</taxon>
        <taxon>Insecta</taxon>
        <taxon>Pterygota</taxon>
        <taxon>Neoptera</taxon>
        <taxon>Endopterygota</taxon>
        <taxon>Hymenoptera</taxon>
        <taxon>Tenthredinoidea</taxon>
        <taxon>Diprionidae</taxon>
        <taxon>Diprioninae</taxon>
        <taxon>Neodiprion</taxon>
    </lineage>
</organism>
<dbReference type="PRINTS" id="PR01095">
    <property type="entry name" value="TASKCHANNEL"/>
</dbReference>
<evidence type="ECO:0000259" key="15">
    <source>
        <dbReference type="Pfam" id="PF07885"/>
    </source>
</evidence>
<dbReference type="KEGG" id="nlo:107227721"/>
<evidence type="ECO:0000256" key="8">
    <source>
        <dbReference type="ARBA" id="ARBA00022989"/>
    </source>
</evidence>
<reference evidence="17" key="1">
    <citation type="submission" date="2025-08" db="UniProtKB">
        <authorList>
            <consortium name="RefSeq"/>
        </authorList>
    </citation>
    <scope>IDENTIFICATION</scope>
    <source>
        <tissue evidence="17">Thorax and Abdomen</tissue>
    </source>
</reference>
<dbReference type="Proteomes" id="UP000829291">
    <property type="component" value="Chromosome 3"/>
</dbReference>
<dbReference type="GO" id="GO:0022841">
    <property type="term" value="F:potassium ion leak channel activity"/>
    <property type="evidence" value="ECO:0007669"/>
    <property type="project" value="TreeGrafter"/>
</dbReference>
<dbReference type="OrthoDB" id="297496at2759"/>
<evidence type="ECO:0000256" key="2">
    <source>
        <dbReference type="ARBA" id="ARBA00006666"/>
    </source>
</evidence>
<keyword evidence="4" id="KW-0633">Potassium transport</keyword>
<dbReference type="RefSeq" id="XP_015524425.1">
    <property type="nucleotide sequence ID" value="XM_015668939.2"/>
</dbReference>
<keyword evidence="8 14" id="KW-1133">Transmembrane helix</keyword>
<evidence type="ECO:0000256" key="1">
    <source>
        <dbReference type="ARBA" id="ARBA00004141"/>
    </source>
</evidence>
<evidence type="ECO:0000256" key="12">
    <source>
        <dbReference type="RuleBase" id="RU003857"/>
    </source>
</evidence>
<dbReference type="PANTHER" id="PTHR11003">
    <property type="entry name" value="POTASSIUM CHANNEL, SUBFAMILY K"/>
    <property type="match status" value="1"/>
</dbReference>
<feature type="transmembrane region" description="Helical" evidence="14">
    <location>
        <begin position="258"/>
        <end position="280"/>
    </location>
</feature>
<evidence type="ECO:0000256" key="11">
    <source>
        <dbReference type="ARBA" id="ARBA00023303"/>
    </source>
</evidence>
<feature type="transmembrane region" description="Helical" evidence="14">
    <location>
        <begin position="125"/>
        <end position="143"/>
    </location>
</feature>
<dbReference type="InterPro" id="IPR013099">
    <property type="entry name" value="K_chnl_dom"/>
</dbReference>
<evidence type="ECO:0000256" key="3">
    <source>
        <dbReference type="ARBA" id="ARBA00022448"/>
    </source>
</evidence>
<keyword evidence="7" id="KW-0630">Potassium</keyword>
<keyword evidence="6" id="KW-0631">Potassium channel</keyword>
<feature type="domain" description="Potassium channel" evidence="15">
    <location>
        <begin position="118"/>
        <end position="180"/>
    </location>
</feature>
<accession>A0A6J0CDC2</accession>
<keyword evidence="16" id="KW-1185">Reference proteome</keyword>
<evidence type="ECO:0000313" key="17">
    <source>
        <dbReference type="RefSeq" id="XP_015524425.1"/>
    </source>
</evidence>
<dbReference type="AlphaFoldDB" id="A0A6J0CDC2"/>
<dbReference type="InterPro" id="IPR003092">
    <property type="entry name" value="2pore_dom_K_chnl_TASK"/>
</dbReference>
<dbReference type="Pfam" id="PF07885">
    <property type="entry name" value="Ion_trans_2"/>
    <property type="match status" value="2"/>
</dbReference>
<proteinExistence type="inferred from homology"/>
<keyword evidence="9 12" id="KW-0406">Ion transport</keyword>
<feature type="region of interest" description="Disordered" evidence="13">
    <location>
        <begin position="232"/>
        <end position="256"/>
    </location>
</feature>
<feature type="transmembrane region" description="Helical" evidence="14">
    <location>
        <begin position="32"/>
        <end position="60"/>
    </location>
</feature>
<dbReference type="InterPro" id="IPR003280">
    <property type="entry name" value="2pore_dom_K_chnl"/>
</dbReference>
<feature type="compositionally biased region" description="Acidic residues" evidence="13">
    <location>
        <begin position="240"/>
        <end position="251"/>
    </location>
</feature>
<gene>
    <name evidence="17" type="primary">LOC107227721</name>
</gene>
<evidence type="ECO:0000313" key="16">
    <source>
        <dbReference type="Proteomes" id="UP000829291"/>
    </source>
</evidence>
<feature type="transmembrane region" description="Helical" evidence="14">
    <location>
        <begin position="322"/>
        <end position="345"/>
    </location>
</feature>
<dbReference type="SUPFAM" id="SSF81324">
    <property type="entry name" value="Voltage-gated potassium channels"/>
    <property type="match status" value="2"/>
</dbReference>
<comment type="similarity">
    <text evidence="2 12">Belongs to the two pore domain potassium channel (TC 1.A.1.8) family.</text>
</comment>
<feature type="domain" description="Potassium channel" evidence="15">
    <location>
        <begin position="269"/>
        <end position="348"/>
    </location>
</feature>
<evidence type="ECO:0000256" key="10">
    <source>
        <dbReference type="ARBA" id="ARBA00023136"/>
    </source>
</evidence>
<dbReference type="PRINTS" id="PR01333">
    <property type="entry name" value="2POREKCHANEL"/>
</dbReference>
<sequence>MERQASRRWRGSYRRRRKKPWAERLADWTRNFIAFLFSNVGIVCLVVGYAVAGAAIFYYIEGEMCQKTLNVTRNEIADKLWNYTSRVNIFSEQQWKLQVDIMLKEYQKDVVKEAKNGYKVKSMEWTYAGAFLYSLTVITTIGYGNISPRTAWGKVATIIYAIAGMPLFLLYLSNIGDILARSFKWTYARCCLCRCRRKPRRFEPPPPRTNVAPAGRDQWQMVKIHGGELETSSIEQGSSGDDDEGDEESEGSYDPQNVTVPITLCLTIMAGYVCGGGMLFSMWEGWGFLESSYFCFISLSTIGFGDYVPSDEIYSSKGISEFSFLFCSLYLMLGMAMIAMCFNLMQEEVIAKWRTLIRTLRHIFRCDR</sequence>
<feature type="transmembrane region" description="Helical" evidence="14">
    <location>
        <begin position="292"/>
        <end position="310"/>
    </location>
</feature>
<dbReference type="GeneID" id="107227721"/>